<dbReference type="RefSeq" id="WP_345332628.1">
    <property type="nucleotide sequence ID" value="NZ_BAABJZ010000004.1"/>
</dbReference>
<sequence length="233" mass="26976">MRILLTLLCTLSLSAIAGPYTPFRADYEVFHGKDSLGGGYYQLEQLGQDHYRMGYQSSVKYLFLSDKRTEKSEFTVENDQLVPQHYEMARSGTGPNFGATIHFDHDKGTIDARYKKRNAQFELTQPIYDSLLYQQQLRLDIAAGKNELVYPFVQKTRQREYRYQVIGEETISLPYGELETIKVERIRDPSKDKATIIWLAPSLNYIVARLAHFEEGELKADMKLTQVSFDEHK</sequence>
<protein>
    <submittedName>
        <fullName evidence="2">DUF3108 domain-containing protein</fullName>
    </submittedName>
</protein>
<dbReference type="InterPro" id="IPR021457">
    <property type="entry name" value="DUF3108"/>
</dbReference>
<comment type="caution">
    <text evidence="2">The sequence shown here is derived from an EMBL/GenBank/DDBJ whole genome shotgun (WGS) entry which is preliminary data.</text>
</comment>
<gene>
    <name evidence="2" type="ORF">GCM10023333_03100</name>
</gene>
<keyword evidence="3" id="KW-1185">Reference proteome</keyword>
<dbReference type="Pfam" id="PF11306">
    <property type="entry name" value="DUF3108"/>
    <property type="match status" value="1"/>
</dbReference>
<reference evidence="3" key="1">
    <citation type="journal article" date="2019" name="Int. J. Syst. Evol. Microbiol.">
        <title>The Global Catalogue of Microorganisms (GCM) 10K type strain sequencing project: providing services to taxonomists for standard genome sequencing and annotation.</title>
        <authorList>
            <consortium name="The Broad Institute Genomics Platform"/>
            <consortium name="The Broad Institute Genome Sequencing Center for Infectious Disease"/>
            <person name="Wu L."/>
            <person name="Ma J."/>
        </authorList>
    </citation>
    <scope>NUCLEOTIDE SEQUENCE [LARGE SCALE GENOMIC DNA]</scope>
    <source>
        <strain evidence="3">JCM 18401</strain>
    </source>
</reference>
<evidence type="ECO:0000313" key="2">
    <source>
        <dbReference type="EMBL" id="GAA4873612.1"/>
    </source>
</evidence>
<dbReference type="Proteomes" id="UP001499988">
    <property type="component" value="Unassembled WGS sequence"/>
</dbReference>
<feature type="signal peptide" evidence="1">
    <location>
        <begin position="1"/>
        <end position="17"/>
    </location>
</feature>
<keyword evidence="1" id="KW-0732">Signal</keyword>
<evidence type="ECO:0000313" key="3">
    <source>
        <dbReference type="Proteomes" id="UP001499988"/>
    </source>
</evidence>
<dbReference type="EMBL" id="BAABJZ010000004">
    <property type="protein sequence ID" value="GAA4873612.1"/>
    <property type="molecule type" value="Genomic_DNA"/>
</dbReference>
<evidence type="ECO:0000256" key="1">
    <source>
        <dbReference type="SAM" id="SignalP"/>
    </source>
</evidence>
<organism evidence="2 3">
    <name type="scientific">Ferrimonas pelagia</name>
    <dbReference type="NCBI Taxonomy" id="1177826"/>
    <lineage>
        <taxon>Bacteria</taxon>
        <taxon>Pseudomonadati</taxon>
        <taxon>Pseudomonadota</taxon>
        <taxon>Gammaproteobacteria</taxon>
        <taxon>Alteromonadales</taxon>
        <taxon>Ferrimonadaceae</taxon>
        <taxon>Ferrimonas</taxon>
    </lineage>
</organism>
<proteinExistence type="predicted"/>
<accession>A0ABP9EBK8</accession>
<feature type="chain" id="PRO_5045559423" evidence="1">
    <location>
        <begin position="18"/>
        <end position="233"/>
    </location>
</feature>
<name>A0ABP9EBK8_9GAMM</name>